<dbReference type="EMBL" id="KZ819780">
    <property type="protein sequence ID" value="PWN52387.1"/>
    <property type="molecule type" value="Genomic_DNA"/>
</dbReference>
<evidence type="ECO:0000313" key="2">
    <source>
        <dbReference type="Proteomes" id="UP000245626"/>
    </source>
</evidence>
<protein>
    <submittedName>
        <fullName evidence="1">Uncharacterized protein</fullName>
    </submittedName>
</protein>
<evidence type="ECO:0000313" key="1">
    <source>
        <dbReference type="EMBL" id="PWN52387.1"/>
    </source>
</evidence>
<dbReference type="Proteomes" id="UP000245626">
    <property type="component" value="Unassembled WGS sequence"/>
</dbReference>
<reference evidence="1 2" key="1">
    <citation type="journal article" date="2018" name="Mol. Biol. Evol.">
        <title>Broad Genomic Sampling Reveals a Smut Pathogenic Ancestry of the Fungal Clade Ustilaginomycotina.</title>
        <authorList>
            <person name="Kijpornyongpan T."/>
            <person name="Mondo S.J."/>
            <person name="Barry K."/>
            <person name="Sandor L."/>
            <person name="Lee J."/>
            <person name="Lipzen A."/>
            <person name="Pangilinan J."/>
            <person name="LaButti K."/>
            <person name="Hainaut M."/>
            <person name="Henrissat B."/>
            <person name="Grigoriev I.V."/>
            <person name="Spatafora J.W."/>
            <person name="Aime M.C."/>
        </authorList>
    </citation>
    <scope>NUCLEOTIDE SEQUENCE [LARGE SCALE GENOMIC DNA]</scope>
    <source>
        <strain evidence="1 2">SA 807</strain>
    </source>
</reference>
<gene>
    <name evidence="1" type="ORF">IE53DRAFT_409469</name>
</gene>
<sequence length="773" mass="84112">MATYSPSELVTDVMSPGTTSSLLAEMRSKHSFHHHHGQSSSPRALPAHPPGQFLSQSRSAALDQSANGNREHEASIGDNPSSSSSHFPSSSSSSSPSKLAGGLNDSRYDQNTLGERGKDRNRGGHDQTDQVMGDDQHEGRNVGDGAEENENQGEREADDADADEASSPIASPDDEAEEEEEEEEDEEEEEEEEESPFDFLQNFDPSLFSSGFNDTPSLPSAASSGQGQQTNPQPNDTEFYSNIIQMLTHLLGSSNHGLWPSGAATPNGQSGASPIPIAYSSPASAFTPLPNHAVPKGLAPPPPVQKGAQGSQSRNSSNSNLPDLQPLINSLLSRLSGQTNAAKKAGPVREQELTALLQSLMAQQQEQQKRNSFQQEQHQFQHVGNAPHQFSSSANTPSQTASRPMGFADLVFEDEDEDDPDFNPDINSEFPLPSAWNLAVQDVVGSEESRAAAAAAAAAAKDLGTVGATPTSGVEKDRDTFEGRQRAGTPPTQTDSAAGLTFVQVVSPSGRPMRSTRRKNASDPTDSLQGQDAANQTGMNHVRGMEVNVMVEDGHQERHGSTEAGPPKKRGRKAYYTEEEARRRRLERNAHYAREKRRRMREEKEAAEAAKAAEKEATTWESEKVIPRDQDVRLKEAFLELRAENRMLRAELERMREENARLRAQREIGVKRYAQEESVGIGTSRPQPSSSDSCQAEDESESVLQPLGQELPAHGADLQPSFCLQKEQLEPRRGRHQQEPRAGTCRPHSTIEDEGLRGDGIDGIEVKPGVEIR</sequence>
<proteinExistence type="predicted"/>
<organism evidence="1 2">
    <name type="scientific">Violaceomyces palustris</name>
    <dbReference type="NCBI Taxonomy" id="1673888"/>
    <lineage>
        <taxon>Eukaryota</taxon>
        <taxon>Fungi</taxon>
        <taxon>Dikarya</taxon>
        <taxon>Basidiomycota</taxon>
        <taxon>Ustilaginomycotina</taxon>
        <taxon>Ustilaginomycetes</taxon>
        <taxon>Violaceomycetales</taxon>
        <taxon>Violaceomycetaceae</taxon>
        <taxon>Violaceomyces</taxon>
    </lineage>
</organism>
<keyword evidence="2" id="KW-1185">Reference proteome</keyword>
<name>A0ACD0P2Z9_9BASI</name>
<accession>A0ACD0P2Z9</accession>